<keyword evidence="6 9" id="KW-0505">Motor protein</keyword>
<feature type="region of interest" description="Disordered" evidence="11">
    <location>
        <begin position="852"/>
        <end position="875"/>
    </location>
</feature>
<dbReference type="SUPFAM" id="SSF52540">
    <property type="entry name" value="P-loop containing nucleoside triphosphate hydrolases"/>
    <property type="match status" value="1"/>
</dbReference>
<accession>A0A7J7HUJ2</accession>
<dbReference type="InterPro" id="IPR027417">
    <property type="entry name" value="P-loop_NTPase"/>
</dbReference>
<dbReference type="PANTHER" id="PTHR47968">
    <property type="entry name" value="CENTROMERE PROTEIN E"/>
    <property type="match status" value="1"/>
</dbReference>
<dbReference type="InterPro" id="IPR001752">
    <property type="entry name" value="Kinesin_motor_dom"/>
</dbReference>
<dbReference type="GO" id="GO:0009524">
    <property type="term" value="C:phragmoplast"/>
    <property type="evidence" value="ECO:0007669"/>
    <property type="project" value="UniProtKB-SubCell"/>
</dbReference>
<dbReference type="PROSITE" id="PS50067">
    <property type="entry name" value="KINESIN_MOTOR_2"/>
    <property type="match status" value="1"/>
</dbReference>
<name>A0A7J7HUJ2_CAMSI</name>
<dbReference type="Proteomes" id="UP000593564">
    <property type="component" value="Unassembled WGS sequence"/>
</dbReference>
<comment type="subcellular location">
    <subcellularLocation>
        <location evidence="8">Cytoplasm</location>
        <location evidence="8">Cytoskeleton</location>
        <location evidence="8">Phragmoplast</location>
    </subcellularLocation>
</comment>
<keyword evidence="4 9" id="KW-0067">ATP-binding</keyword>
<dbReference type="InterPro" id="IPR021881">
    <property type="entry name" value="NACK_C"/>
</dbReference>
<evidence type="ECO:0000256" key="6">
    <source>
        <dbReference type="ARBA" id="ARBA00023175"/>
    </source>
</evidence>
<evidence type="ECO:0000256" key="1">
    <source>
        <dbReference type="ARBA" id="ARBA00007310"/>
    </source>
</evidence>
<evidence type="ECO:0000256" key="7">
    <source>
        <dbReference type="ARBA" id="ARBA00023212"/>
    </source>
</evidence>
<dbReference type="PANTHER" id="PTHR47968:SF54">
    <property type="entry name" value="KINESIN-LIKE PROTEIN NACK2"/>
    <property type="match status" value="1"/>
</dbReference>
<feature type="binding site" evidence="9">
    <location>
        <begin position="108"/>
        <end position="115"/>
    </location>
    <ligand>
        <name>ATP</name>
        <dbReference type="ChEBI" id="CHEBI:30616"/>
    </ligand>
</feature>
<feature type="compositionally biased region" description="Basic and acidic residues" evidence="11">
    <location>
        <begin position="701"/>
        <end position="720"/>
    </location>
</feature>
<dbReference type="InterPro" id="IPR027640">
    <property type="entry name" value="Kinesin-like_fam"/>
</dbReference>
<dbReference type="EMBL" id="JACBKZ010000003">
    <property type="protein sequence ID" value="KAF5955744.1"/>
    <property type="molecule type" value="Genomic_DNA"/>
</dbReference>
<comment type="caution">
    <text evidence="13">The sequence shown here is derived from an EMBL/GenBank/DDBJ whole genome shotgun (WGS) entry which is preliminary data.</text>
</comment>
<organism evidence="13 14">
    <name type="scientific">Camellia sinensis</name>
    <name type="common">Tea plant</name>
    <name type="synonym">Thea sinensis</name>
    <dbReference type="NCBI Taxonomy" id="4442"/>
    <lineage>
        <taxon>Eukaryota</taxon>
        <taxon>Viridiplantae</taxon>
        <taxon>Streptophyta</taxon>
        <taxon>Embryophyta</taxon>
        <taxon>Tracheophyta</taxon>
        <taxon>Spermatophyta</taxon>
        <taxon>Magnoliopsida</taxon>
        <taxon>eudicotyledons</taxon>
        <taxon>Gunneridae</taxon>
        <taxon>Pentapetalae</taxon>
        <taxon>asterids</taxon>
        <taxon>Ericales</taxon>
        <taxon>Theaceae</taxon>
        <taxon>Camellia</taxon>
    </lineage>
</organism>
<proteinExistence type="inferred from homology"/>
<dbReference type="AlphaFoldDB" id="A0A7J7HUJ2"/>
<dbReference type="GO" id="GO:0003777">
    <property type="term" value="F:microtubule motor activity"/>
    <property type="evidence" value="ECO:0007669"/>
    <property type="project" value="InterPro"/>
</dbReference>
<keyword evidence="7" id="KW-0206">Cytoskeleton</keyword>
<dbReference type="GO" id="GO:0000919">
    <property type="term" value="P:cell plate assembly"/>
    <property type="evidence" value="ECO:0007669"/>
    <property type="project" value="UniProtKB-ARBA"/>
</dbReference>
<evidence type="ECO:0000256" key="3">
    <source>
        <dbReference type="ARBA" id="ARBA00022741"/>
    </source>
</evidence>
<feature type="region of interest" description="Disordered" evidence="11">
    <location>
        <begin position="701"/>
        <end position="726"/>
    </location>
</feature>
<evidence type="ECO:0000259" key="12">
    <source>
        <dbReference type="PROSITE" id="PS50067"/>
    </source>
</evidence>
<keyword evidence="2" id="KW-0493">Microtubule</keyword>
<evidence type="ECO:0000313" key="14">
    <source>
        <dbReference type="Proteomes" id="UP000593564"/>
    </source>
</evidence>
<evidence type="ECO:0000256" key="9">
    <source>
        <dbReference type="PROSITE-ProRule" id="PRU00283"/>
    </source>
</evidence>
<evidence type="ECO:0000313" key="13">
    <source>
        <dbReference type="EMBL" id="KAF5955744.1"/>
    </source>
</evidence>
<dbReference type="FunFam" id="3.40.850.10:FF:000016">
    <property type="entry name" value="Kinesin-like protein"/>
    <property type="match status" value="1"/>
</dbReference>
<keyword evidence="5 10" id="KW-0175">Coiled coil</keyword>
<keyword evidence="14" id="KW-1185">Reference proteome</keyword>
<dbReference type="PRINTS" id="PR00380">
    <property type="entry name" value="KINESINHEAVY"/>
</dbReference>
<dbReference type="GO" id="GO:0008017">
    <property type="term" value="F:microtubule binding"/>
    <property type="evidence" value="ECO:0007669"/>
    <property type="project" value="InterPro"/>
</dbReference>
<dbReference type="CDD" id="cd01374">
    <property type="entry name" value="KISc_CENP_E"/>
    <property type="match status" value="1"/>
</dbReference>
<dbReference type="Pfam" id="PF11995">
    <property type="entry name" value="DUF3490"/>
    <property type="match status" value="1"/>
</dbReference>
<feature type="coiled-coil region" evidence="10">
    <location>
        <begin position="458"/>
        <end position="485"/>
    </location>
</feature>
<evidence type="ECO:0000256" key="8">
    <source>
        <dbReference type="ARBA" id="ARBA00060413"/>
    </source>
</evidence>
<dbReference type="InterPro" id="IPR036961">
    <property type="entry name" value="Kinesin_motor_dom_sf"/>
</dbReference>
<reference evidence="13 14" key="2">
    <citation type="submission" date="2020-07" db="EMBL/GenBank/DDBJ databases">
        <title>Genome assembly of wild tea tree DASZ reveals pedigree and selection history of tea varieties.</title>
        <authorList>
            <person name="Zhang W."/>
        </authorList>
    </citation>
    <scope>NUCLEOTIDE SEQUENCE [LARGE SCALE GENOMIC DNA]</scope>
    <source>
        <strain evidence="14">cv. G240</strain>
        <tissue evidence="13">Leaf</tissue>
    </source>
</reference>
<dbReference type="GO" id="GO:0007018">
    <property type="term" value="P:microtubule-based movement"/>
    <property type="evidence" value="ECO:0007669"/>
    <property type="project" value="InterPro"/>
</dbReference>
<feature type="domain" description="Kinesin motor" evidence="12">
    <location>
        <begin position="22"/>
        <end position="344"/>
    </location>
</feature>
<evidence type="ECO:0000256" key="2">
    <source>
        <dbReference type="ARBA" id="ARBA00022701"/>
    </source>
</evidence>
<keyword evidence="3 9" id="KW-0547">Nucleotide-binding</keyword>
<reference evidence="14" key="1">
    <citation type="journal article" date="2020" name="Nat. Commun.">
        <title>Genome assembly of wild tea tree DASZ reveals pedigree and selection history of tea varieties.</title>
        <authorList>
            <person name="Zhang W."/>
            <person name="Zhang Y."/>
            <person name="Qiu H."/>
            <person name="Guo Y."/>
            <person name="Wan H."/>
            <person name="Zhang X."/>
            <person name="Scossa F."/>
            <person name="Alseekh S."/>
            <person name="Zhang Q."/>
            <person name="Wang P."/>
            <person name="Xu L."/>
            <person name="Schmidt M.H."/>
            <person name="Jia X."/>
            <person name="Li D."/>
            <person name="Zhu A."/>
            <person name="Guo F."/>
            <person name="Chen W."/>
            <person name="Ni D."/>
            <person name="Usadel B."/>
            <person name="Fernie A.R."/>
            <person name="Wen W."/>
        </authorList>
    </citation>
    <scope>NUCLEOTIDE SEQUENCE [LARGE SCALE GENOMIC DNA]</scope>
    <source>
        <strain evidence="14">cv. G240</strain>
    </source>
</reference>
<evidence type="ECO:0000256" key="4">
    <source>
        <dbReference type="ARBA" id="ARBA00022840"/>
    </source>
</evidence>
<feature type="coiled-coil region" evidence="10">
    <location>
        <begin position="353"/>
        <end position="380"/>
    </location>
</feature>
<evidence type="ECO:0000256" key="11">
    <source>
        <dbReference type="SAM" id="MobiDB-lite"/>
    </source>
</evidence>
<evidence type="ECO:0000256" key="5">
    <source>
        <dbReference type="ARBA" id="ARBA00023054"/>
    </source>
</evidence>
<protein>
    <recommendedName>
        <fullName evidence="12">Kinesin motor domain-containing protein</fullName>
    </recommendedName>
</protein>
<dbReference type="Pfam" id="PF00225">
    <property type="entry name" value="Kinesin"/>
    <property type="match status" value="1"/>
</dbReference>
<comment type="similarity">
    <text evidence="1">Belongs to the TRAFAC class myosin-kinesin ATPase superfamily. Kinesin family. KIN-7 subfamily.</text>
</comment>
<dbReference type="SMART" id="SM00129">
    <property type="entry name" value="KISc"/>
    <property type="match status" value="1"/>
</dbReference>
<evidence type="ECO:0000256" key="10">
    <source>
        <dbReference type="SAM" id="Coils"/>
    </source>
</evidence>
<dbReference type="Gene3D" id="3.40.850.10">
    <property type="entry name" value="Kinesin motor domain"/>
    <property type="match status" value="1"/>
</dbReference>
<dbReference type="GO" id="GO:0005524">
    <property type="term" value="F:ATP binding"/>
    <property type="evidence" value="ECO:0007669"/>
    <property type="project" value="UniProtKB-UniRule"/>
</dbReference>
<sequence>MGSISGDELTHWDARSNAHEEKIFVSVRLRPLNDKEIARNDVSDWECINNTTIIFKNNTTDRSLFPTAYTFGRVFGSECSTKQVYEEGAKEVTLSVVSGINSTIFAYGQTSSGKTYTMSGITEHTIADLFNYIHKCNGREFVLKFSAMEIYNEVVRDLLSPESTPLRLLDDPERGTVVEKLIEETLRDWNHLKGLLSVCGAQRQIGETTLNEMSSRSHQIIRLTVESSTREFLGARKSSTLTAYVNFVDLAGSERSSQTLSAGARLKEGCHINRSLLTLGTVIRKLSKGRNGHIPYRDSKLTRILQNSLGGNARTAIICTMSPARSHVEQSRNTLLFASCAEQVSTNAQVNVVMSDKALVKQLQRELAKLEGELRSLVSMSDMPKSAALLKEKELLIEKVMKLTSMTFLAQRHRHANWPVESISGILNWEMRTVALKNANVLLWHFSTMCVSFTYLFNAQMDKEIKELKKQRDHAESHVQDLLQSVGQYQVSRSLAECELEPYMQNAWVDEYSASELSKVVDPLRSVITSNSSHLSDRCNSLNSNKHDFLLPDHSEDQFLSDGISPRVVIDNLFGPDPSHGWEMTVQKHDEDSEDHCKEVQCIEVEESSIYKNIKYDVTLLPEKGNRDLSHIHTDPSYEVLKQKIEDMQKTIDYFANPCLIEQSPTSSEADMSDSSRSMKLSRSRSCRAILMPIASSPWFEKAEHKENTPPNGSEKDFPGRPEGGYQLKLSGNYVASTGKLSGKDSQISVYDYSMDKMDQKTKISHEDDVSSVNNSMDKMDQNTKISHEDDVSSVDNCAIELNEVVKSESEQKPGDDLCYSSMDKMDKNTKISHEDDGSRVRNCATELNEVAKSESEQQSGDDLVHEAKSRATKPGKTVEDVGMDLVKGSQQSPSNWPLEFETRRREIIELWDACNVPLTHRTHFFLLFKGDPSDSVYLEVELRRLSYLKSTLSHGTKVGIDGQIVTPEQSKRALNRERQKLSKQILKRFPAKEREALYQKWGIGLNTKQRRLQLSHQLWADTKDMNQIKDSAALIAKLVGFAESVQIPKEMFGLSFSPQPKNRKSSWKSSSM</sequence>
<dbReference type="GO" id="GO:0005874">
    <property type="term" value="C:microtubule"/>
    <property type="evidence" value="ECO:0007669"/>
    <property type="project" value="UniProtKB-KW"/>
</dbReference>
<gene>
    <name evidence="13" type="ORF">HYC85_008600</name>
</gene>
<keyword evidence="7" id="KW-0963">Cytoplasm</keyword>